<evidence type="ECO:0000256" key="11">
    <source>
        <dbReference type="SAM" id="MobiDB-lite"/>
    </source>
</evidence>
<dbReference type="STRING" id="154538.A0A1M2VA96"/>
<feature type="binding site" evidence="10">
    <location>
        <begin position="263"/>
        <end position="264"/>
    </location>
    <ligand>
        <name>S-adenosyl-L-methionine</name>
        <dbReference type="ChEBI" id="CHEBI:59789"/>
    </ligand>
</feature>
<evidence type="ECO:0000313" key="14">
    <source>
        <dbReference type="Proteomes" id="UP000184267"/>
    </source>
</evidence>
<evidence type="ECO:0000256" key="10">
    <source>
        <dbReference type="HAMAP-Rule" id="MF_03152"/>
    </source>
</evidence>
<dbReference type="GO" id="GO:0005759">
    <property type="term" value="C:mitochondrial matrix"/>
    <property type="evidence" value="ECO:0007669"/>
    <property type="project" value="UniProtKB-SubCell"/>
</dbReference>
<keyword evidence="7 10" id="KW-0496">Mitochondrion</keyword>
<reference evidence="13 14" key="1">
    <citation type="submission" date="2016-10" db="EMBL/GenBank/DDBJ databases">
        <title>Genome sequence of the basidiomycete white-rot fungus Trametes pubescens.</title>
        <authorList>
            <person name="Makela M.R."/>
            <person name="Granchi Z."/>
            <person name="Peng M."/>
            <person name="De Vries R.P."/>
            <person name="Grigoriev I."/>
            <person name="Riley R."/>
            <person name="Hilden K."/>
        </authorList>
    </citation>
    <scope>NUCLEOTIDE SEQUENCE [LARGE SCALE GENOMIC DNA]</scope>
    <source>
        <strain evidence="13 14">FBCC735</strain>
    </source>
</reference>
<proteinExistence type="inferred from homology"/>
<dbReference type="OMA" id="NCMVFAN"/>
<dbReference type="PROSITE" id="PS51684">
    <property type="entry name" value="SAM_MT_TRM5_TYW2"/>
    <property type="match status" value="1"/>
</dbReference>
<dbReference type="FunFam" id="3.30.300.110:FF:000001">
    <property type="entry name" value="tRNA (guanine(37)-N1)-methyltransferase"/>
    <property type="match status" value="1"/>
</dbReference>
<dbReference type="Proteomes" id="UP000184267">
    <property type="component" value="Unassembled WGS sequence"/>
</dbReference>
<dbReference type="GO" id="GO:0070901">
    <property type="term" value="P:mitochondrial tRNA methylation"/>
    <property type="evidence" value="ECO:0007669"/>
    <property type="project" value="TreeGrafter"/>
</dbReference>
<evidence type="ECO:0000256" key="3">
    <source>
        <dbReference type="ARBA" id="ARBA00022603"/>
    </source>
</evidence>
<keyword evidence="14" id="KW-1185">Reference proteome</keyword>
<gene>
    <name evidence="10" type="primary">TRM5</name>
    <name evidence="13" type="ORF">TRAPUB_4713</name>
</gene>
<dbReference type="InterPro" id="IPR029063">
    <property type="entry name" value="SAM-dependent_MTases_sf"/>
</dbReference>
<dbReference type="EC" id="2.1.1.228" evidence="10"/>
<evidence type="ECO:0000256" key="8">
    <source>
        <dbReference type="ARBA" id="ARBA00023242"/>
    </source>
</evidence>
<evidence type="ECO:0000259" key="12">
    <source>
        <dbReference type="PROSITE" id="PS51684"/>
    </source>
</evidence>
<dbReference type="GO" id="GO:0052906">
    <property type="term" value="F:tRNA (guanine(37)-N1)-methyltransferase activity"/>
    <property type="evidence" value="ECO:0007669"/>
    <property type="project" value="UniProtKB-UniRule"/>
</dbReference>
<comment type="subunit">
    <text evidence="10">Monomer.</text>
</comment>
<dbReference type="HAMAP" id="MF_03152">
    <property type="entry name" value="TRM5"/>
    <property type="match status" value="1"/>
</dbReference>
<evidence type="ECO:0000256" key="4">
    <source>
        <dbReference type="ARBA" id="ARBA00022679"/>
    </source>
</evidence>
<dbReference type="OrthoDB" id="408788at2759"/>
<evidence type="ECO:0000256" key="9">
    <source>
        <dbReference type="ARBA" id="ARBA00047783"/>
    </source>
</evidence>
<dbReference type="GO" id="GO:0002939">
    <property type="term" value="P:tRNA N1-guanine methylation"/>
    <property type="evidence" value="ECO:0007669"/>
    <property type="project" value="TreeGrafter"/>
</dbReference>
<dbReference type="InterPro" id="IPR030382">
    <property type="entry name" value="MeTrfase_TRM5/TYW2"/>
</dbReference>
<dbReference type="GO" id="GO:0005634">
    <property type="term" value="C:nucleus"/>
    <property type="evidence" value="ECO:0007669"/>
    <property type="project" value="UniProtKB-SubCell"/>
</dbReference>
<feature type="domain" description="SAM-dependent methyltransferase TRM5/TYW2-type" evidence="12">
    <location>
        <begin position="136"/>
        <end position="437"/>
    </location>
</feature>
<feature type="binding site" evidence="10">
    <location>
        <position position="366"/>
    </location>
    <ligand>
        <name>S-adenosyl-L-methionine</name>
        <dbReference type="ChEBI" id="CHEBI:59789"/>
    </ligand>
</feature>
<dbReference type="EMBL" id="MNAD01001539">
    <property type="protein sequence ID" value="OJT04443.1"/>
    <property type="molecule type" value="Genomic_DNA"/>
</dbReference>
<keyword evidence="3 10" id="KW-0489">Methyltransferase</keyword>
<dbReference type="InterPro" id="IPR025792">
    <property type="entry name" value="tRNA_Gua_MeTrfase_euk"/>
</dbReference>
<sequence length="437" mass="48587">MPEGISKHLFLPKGRGLGLKDGKLDKEPFRKVIPVLAAKVPPEKAGVLLKSSVMKRSLLDVSRVKSVARGPNDERLVLLKYSDQADLTPEVQNFLQAQSAELVSHDIVFDYDYWSADEIIHAILPEEIESGAPSGFATVGHLAHLNLRPEYLPYKYVIGQVILDKSPTCRTVINKLDNIANQFRVFRMELLAGEPDYVVTQSENGCQFTFDFREVYWNSRLHTEHERIIANFKTEDVVADAFAGVGPFAIPAAKKGCAVLANDLNPSSYKYLTQNISENKVRLRLLARQAVADRVLQVGSLVRPFCEDGRAFIRSAFNRAYDDPLPPVPPRKPSKAEVKEKRAGEGRPPPPPPGPTRKRVDHFVMNLPDTAILFLDAFRGVLSPANAGERDLSGLYAEGSMPMVHCHCFTRELEPEKAEADIRQVSYGHKHGSGGWG</sequence>
<name>A0A1M2VA96_TRAPU</name>
<keyword evidence="6 10" id="KW-0819">tRNA processing</keyword>
<evidence type="ECO:0000256" key="6">
    <source>
        <dbReference type="ARBA" id="ARBA00022694"/>
    </source>
</evidence>
<evidence type="ECO:0000256" key="1">
    <source>
        <dbReference type="ARBA" id="ARBA00009775"/>
    </source>
</evidence>
<feature type="region of interest" description="Disordered" evidence="11">
    <location>
        <begin position="323"/>
        <end position="359"/>
    </location>
</feature>
<dbReference type="SUPFAM" id="SSF53335">
    <property type="entry name" value="S-adenosyl-L-methionine-dependent methyltransferases"/>
    <property type="match status" value="1"/>
</dbReference>
<dbReference type="AlphaFoldDB" id="A0A1M2VA96"/>
<comment type="similarity">
    <text evidence="10">Belongs to the TRM5 / TYW2 family.</text>
</comment>
<dbReference type="InterPro" id="IPR056743">
    <property type="entry name" value="TRM5-TYW2-like_MTfase"/>
</dbReference>
<keyword evidence="4 10" id="KW-0808">Transferase</keyword>
<comment type="function">
    <text evidence="10">Specifically methylates the N1 position of guanosine-37 in various cytoplasmic and mitochondrial tRNAs. Methylation is not dependent on the nature of the nucleoside 5' of the target nucleoside. This is the first step in the biosynthesis of wybutosine (yW), a modified base adjacent to the anticodon of tRNAs and required for accurate decoding.</text>
</comment>
<evidence type="ECO:0000256" key="5">
    <source>
        <dbReference type="ARBA" id="ARBA00022691"/>
    </source>
</evidence>
<feature type="compositionally biased region" description="Basic and acidic residues" evidence="11">
    <location>
        <begin position="334"/>
        <end position="345"/>
    </location>
</feature>
<dbReference type="PANTHER" id="PTHR23245:SF36">
    <property type="entry name" value="TRNA (GUANINE(37)-N1)-METHYLTRANSFERASE"/>
    <property type="match status" value="1"/>
</dbReference>
<organism evidence="13 14">
    <name type="scientific">Trametes pubescens</name>
    <name type="common">White-rot fungus</name>
    <dbReference type="NCBI Taxonomy" id="154538"/>
    <lineage>
        <taxon>Eukaryota</taxon>
        <taxon>Fungi</taxon>
        <taxon>Dikarya</taxon>
        <taxon>Basidiomycota</taxon>
        <taxon>Agaricomycotina</taxon>
        <taxon>Agaricomycetes</taxon>
        <taxon>Polyporales</taxon>
        <taxon>Polyporaceae</taxon>
        <taxon>Trametes</taxon>
    </lineage>
</organism>
<comment type="similarity">
    <text evidence="1">Belongs to the class I-like SAM-binding methyltransferase superfamily. TRM5/TYW2 family.</text>
</comment>
<dbReference type="Pfam" id="PF25133">
    <property type="entry name" value="TYW2_N_2"/>
    <property type="match status" value="1"/>
</dbReference>
<keyword evidence="2 10" id="KW-0963">Cytoplasm</keyword>
<evidence type="ECO:0000256" key="7">
    <source>
        <dbReference type="ARBA" id="ARBA00023128"/>
    </source>
</evidence>
<evidence type="ECO:0000313" key="13">
    <source>
        <dbReference type="EMBL" id="OJT04443.1"/>
    </source>
</evidence>
<comment type="subcellular location">
    <subcellularLocation>
        <location evidence="10">Mitochondrion matrix</location>
    </subcellularLocation>
    <subcellularLocation>
        <location evidence="10">Nucleus</location>
    </subcellularLocation>
    <subcellularLocation>
        <location evidence="10">Cytoplasm</location>
    </subcellularLocation>
    <text evidence="10">Predominantly in the mitochondria and in the nucleus.</text>
</comment>
<keyword evidence="8 10" id="KW-0539">Nucleus</keyword>
<protein>
    <recommendedName>
        <fullName evidence="10">tRNA (guanine(37)-N1)-methyltransferase</fullName>
        <ecNumber evidence="10">2.1.1.228</ecNumber>
    </recommendedName>
    <alternativeName>
        <fullName evidence="10">M1G-methyltransferase</fullName>
    </alternativeName>
    <alternativeName>
        <fullName evidence="10">tRNA [GM37] methyltransferase</fullName>
    </alternativeName>
    <alternativeName>
        <fullName evidence="10">tRNA methyltransferase 5</fullName>
    </alternativeName>
</protein>
<keyword evidence="5 10" id="KW-0949">S-adenosyl-L-methionine</keyword>
<feature type="binding site" evidence="10">
    <location>
        <position position="225"/>
    </location>
    <ligand>
        <name>S-adenosyl-L-methionine</name>
        <dbReference type="ChEBI" id="CHEBI:59789"/>
    </ligand>
</feature>
<comment type="caution">
    <text evidence="13">The sequence shown here is derived from an EMBL/GenBank/DDBJ whole genome shotgun (WGS) entry which is preliminary data.</text>
</comment>
<dbReference type="PANTHER" id="PTHR23245">
    <property type="entry name" value="TRNA METHYLTRANSFERASE"/>
    <property type="match status" value="1"/>
</dbReference>
<dbReference type="Pfam" id="PF02475">
    <property type="entry name" value="TRM5-TYW2_MTfase"/>
    <property type="match status" value="1"/>
</dbReference>
<evidence type="ECO:0000256" key="2">
    <source>
        <dbReference type="ARBA" id="ARBA00022490"/>
    </source>
</evidence>
<feature type="binding site" evidence="10">
    <location>
        <begin position="308"/>
        <end position="309"/>
    </location>
    <ligand>
        <name>S-adenosyl-L-methionine</name>
        <dbReference type="ChEBI" id="CHEBI:59789"/>
    </ligand>
</feature>
<accession>A0A1M2VA96</accession>
<dbReference type="InterPro" id="IPR056744">
    <property type="entry name" value="TRM5/TYW2-like_N"/>
</dbReference>
<dbReference type="Gene3D" id="3.40.50.150">
    <property type="entry name" value="Vaccinia Virus protein VP39"/>
    <property type="match status" value="1"/>
</dbReference>
<comment type="catalytic activity">
    <reaction evidence="9 10">
        <text>guanosine(37) in tRNA + S-adenosyl-L-methionine = N(1)-methylguanosine(37) in tRNA + S-adenosyl-L-homocysteine + H(+)</text>
        <dbReference type="Rhea" id="RHEA:36899"/>
        <dbReference type="Rhea" id="RHEA-COMP:10145"/>
        <dbReference type="Rhea" id="RHEA-COMP:10147"/>
        <dbReference type="ChEBI" id="CHEBI:15378"/>
        <dbReference type="ChEBI" id="CHEBI:57856"/>
        <dbReference type="ChEBI" id="CHEBI:59789"/>
        <dbReference type="ChEBI" id="CHEBI:73542"/>
        <dbReference type="ChEBI" id="CHEBI:74269"/>
        <dbReference type="EC" id="2.1.1.228"/>
    </reaction>
</comment>
<dbReference type="Gene3D" id="3.30.300.110">
    <property type="entry name" value="Met-10+ protein-like domains"/>
    <property type="match status" value="1"/>
</dbReference>